<feature type="compositionally biased region" description="Polar residues" evidence="1">
    <location>
        <begin position="880"/>
        <end position="893"/>
    </location>
</feature>
<feature type="region of interest" description="Disordered" evidence="1">
    <location>
        <begin position="1"/>
        <end position="64"/>
    </location>
</feature>
<feature type="compositionally biased region" description="Low complexity" evidence="1">
    <location>
        <begin position="53"/>
        <end position="64"/>
    </location>
</feature>
<evidence type="ECO:0000313" key="4">
    <source>
        <dbReference type="Proteomes" id="UP000009131"/>
    </source>
</evidence>
<dbReference type="Pfam" id="PF02204">
    <property type="entry name" value="VPS9"/>
    <property type="match status" value="1"/>
</dbReference>
<dbReference type="InterPro" id="IPR045046">
    <property type="entry name" value="Vps9-like"/>
</dbReference>
<dbReference type="STRING" id="764103.G7DSA5"/>
<dbReference type="GO" id="GO:0005829">
    <property type="term" value="C:cytosol"/>
    <property type="evidence" value="ECO:0007669"/>
    <property type="project" value="TreeGrafter"/>
</dbReference>
<proteinExistence type="predicted"/>
<protein>
    <recommendedName>
        <fullName evidence="2">VPS9 domain-containing protein</fullName>
    </recommendedName>
</protein>
<organism evidence="3 4">
    <name type="scientific">Mixia osmundae (strain CBS 9802 / IAM 14324 / JCM 22182 / KY 12970)</name>
    <dbReference type="NCBI Taxonomy" id="764103"/>
    <lineage>
        <taxon>Eukaryota</taxon>
        <taxon>Fungi</taxon>
        <taxon>Dikarya</taxon>
        <taxon>Basidiomycota</taxon>
        <taxon>Pucciniomycotina</taxon>
        <taxon>Mixiomycetes</taxon>
        <taxon>Mixiales</taxon>
        <taxon>Mixiaceae</taxon>
        <taxon>Mixia</taxon>
    </lineage>
</organism>
<dbReference type="OrthoDB" id="10264848at2759"/>
<dbReference type="AlphaFoldDB" id="G7DSA5"/>
<dbReference type="GO" id="GO:0016192">
    <property type="term" value="P:vesicle-mediated transport"/>
    <property type="evidence" value="ECO:0007669"/>
    <property type="project" value="InterPro"/>
</dbReference>
<evidence type="ECO:0000256" key="1">
    <source>
        <dbReference type="SAM" id="MobiDB-lite"/>
    </source>
</evidence>
<dbReference type="PANTHER" id="PTHR23101">
    <property type="entry name" value="RAB GDP/GTP EXCHANGE FACTOR"/>
    <property type="match status" value="1"/>
</dbReference>
<feature type="region of interest" description="Disordered" evidence="1">
    <location>
        <begin position="829"/>
        <end position="903"/>
    </location>
</feature>
<evidence type="ECO:0000313" key="3">
    <source>
        <dbReference type="EMBL" id="GAA93465.1"/>
    </source>
</evidence>
<dbReference type="SUPFAM" id="SSF109993">
    <property type="entry name" value="VPS9 domain"/>
    <property type="match status" value="1"/>
</dbReference>
<dbReference type="InParanoid" id="G7DSA5"/>
<feature type="compositionally biased region" description="Basic and acidic residues" evidence="1">
    <location>
        <begin position="16"/>
        <end position="35"/>
    </location>
</feature>
<keyword evidence="4" id="KW-1185">Reference proteome</keyword>
<dbReference type="PROSITE" id="PS51205">
    <property type="entry name" value="VPS9"/>
    <property type="match status" value="1"/>
</dbReference>
<dbReference type="PANTHER" id="PTHR23101:SF25">
    <property type="entry name" value="GTPASE-ACTIVATING PROTEIN AND VPS9 DOMAIN-CONTAINING PROTEIN 1"/>
    <property type="match status" value="1"/>
</dbReference>
<feature type="compositionally biased region" description="Polar residues" evidence="1">
    <location>
        <begin position="730"/>
        <end position="740"/>
    </location>
</feature>
<dbReference type="eggNOG" id="KOG2319">
    <property type="taxonomic scope" value="Eukaryota"/>
</dbReference>
<gene>
    <name evidence="3" type="primary">Mo00106</name>
    <name evidence="3" type="ORF">E5Q_00106</name>
</gene>
<reference evidence="3 4" key="2">
    <citation type="journal article" date="2012" name="Open Biol.">
        <title>Characteristics of nucleosomes and linker DNA regions on the genome of the basidiomycete Mixia osmundae revealed by mono- and dinucleosome mapping.</title>
        <authorList>
            <person name="Nishida H."/>
            <person name="Kondo S."/>
            <person name="Matsumoto T."/>
            <person name="Suzuki Y."/>
            <person name="Yoshikawa H."/>
            <person name="Taylor T.D."/>
            <person name="Sugiyama J."/>
        </authorList>
    </citation>
    <scope>NUCLEOTIDE SEQUENCE [LARGE SCALE GENOMIC DNA]</scope>
    <source>
        <strain evidence="4">CBS 9802 / IAM 14324 / JCM 22182 / KY 12970</strain>
    </source>
</reference>
<dbReference type="HOGENOM" id="CLU_306770_0_0_1"/>
<dbReference type="GO" id="GO:0031267">
    <property type="term" value="F:small GTPase binding"/>
    <property type="evidence" value="ECO:0007669"/>
    <property type="project" value="TreeGrafter"/>
</dbReference>
<dbReference type="GO" id="GO:0005085">
    <property type="term" value="F:guanyl-nucleotide exchange factor activity"/>
    <property type="evidence" value="ECO:0007669"/>
    <property type="project" value="InterPro"/>
</dbReference>
<dbReference type="Proteomes" id="UP000009131">
    <property type="component" value="Unassembled WGS sequence"/>
</dbReference>
<feature type="region of interest" description="Disordered" evidence="1">
    <location>
        <begin position="727"/>
        <end position="746"/>
    </location>
</feature>
<feature type="domain" description="VPS9" evidence="2">
    <location>
        <begin position="522"/>
        <end position="720"/>
    </location>
</feature>
<dbReference type="EMBL" id="BABT02000005">
    <property type="protein sequence ID" value="GAA93465.1"/>
    <property type="molecule type" value="Genomic_DNA"/>
</dbReference>
<dbReference type="InterPro" id="IPR037191">
    <property type="entry name" value="VPS9_dom_sf"/>
</dbReference>
<dbReference type="InterPro" id="IPR003123">
    <property type="entry name" value="VPS9"/>
</dbReference>
<dbReference type="GO" id="GO:0030139">
    <property type="term" value="C:endocytic vesicle"/>
    <property type="evidence" value="ECO:0007669"/>
    <property type="project" value="TreeGrafter"/>
</dbReference>
<sequence>MSGQHHPLLASSQGSEDGHLAERADGQTETSDYKQLHYKPRSRGRTSGSGLHAASQAQANGQASPLASVPLTTQSVLSTVPTTSASLVKPLTSPTNVSSSSSLAESSRALTAVSNDYPTPAPSPTSATAKLKLQSLQSSVQALGLSTNSAGWLMLSRLIELHTGLIQTGKGARPPQDTHGWTAVWTALSDDRVTFLLPKDGLPPNETITPALVRDHLVLLDSNSLSATPGTAAVTVATLNGLRGVKADDTVIFGSAVPGISTLTKDAGMDEELMSTLLGSAPPYVSSSTTPAFPCLHLLSVPSKLSVPKPTLNNSQGQITRPQARTLASLFGGIRAERSISTSSSLAASPLAESPPSLADPTISPEPSLDLISVRAIAVDRVIRRAAFAREIAQATAKLCRSRLRSQNVSAEASDLVVQFLARLDPPKGSEAVSISTARTVSTSKKGKTSITGPLYAASAEELARAYQGLCLDIARIAQASTESSDSINEEVVTQDALEAVEDVLVGLSYDRLFCIDDGKDRADDVNLASRIAGLNMLDFSLDHLSLQLEPSSGAPAEWDEAHKTLREGIEDIVRECGEMLKLLSGASYRTPKSKLDLFVRIHKALVDGISKLPAIPTKPEVANESEASTELEMADAINSSLREASVRDGQNASQSSADLLLPILIFSVVRANPSQFISHLRLIERFRCELLLHGETAYCVCNLQAVVEYLLHIDLSSVGMGSARVISSEDGSPTQTTQAKLEPAPASSIRARVTQEMDIVATGATRMLGGVAGGLATTLDGGVRLIGGSFGLLTKQPVSLDEIKSVLDGKGGEDGAITKRLGLLRRASSPLTPIAAPEKPRGRAHTTSTPLEHKELAELTPPAAREGTSNGAAPVQARLSRTSSSTAINAQPGTEDDKPSISDRLAAIPGLNRLEPDEDAAKLVDRQMHIHSGATDELG</sequence>
<dbReference type="Gene3D" id="1.20.1050.80">
    <property type="entry name" value="VPS9 domain"/>
    <property type="match status" value="1"/>
</dbReference>
<name>G7DSA5_MIXOS</name>
<accession>G7DSA5</accession>
<evidence type="ECO:0000259" key="2">
    <source>
        <dbReference type="PROSITE" id="PS51205"/>
    </source>
</evidence>
<comment type="caution">
    <text evidence="3">The sequence shown here is derived from an EMBL/GenBank/DDBJ whole genome shotgun (WGS) entry which is preliminary data.</text>
</comment>
<reference evidence="3 4" key="1">
    <citation type="journal article" date="2011" name="J. Gen. Appl. Microbiol.">
        <title>Draft genome sequencing of the enigmatic basidiomycete Mixia osmundae.</title>
        <authorList>
            <person name="Nishida H."/>
            <person name="Nagatsuka Y."/>
            <person name="Sugiyama J."/>
        </authorList>
    </citation>
    <scope>NUCLEOTIDE SEQUENCE [LARGE SCALE GENOMIC DNA]</scope>
    <source>
        <strain evidence="4">CBS 9802 / IAM 14324 / JCM 22182 / KY 12970</strain>
    </source>
</reference>